<evidence type="ECO:0000256" key="4">
    <source>
        <dbReference type="ARBA" id="ARBA00023136"/>
    </source>
</evidence>
<feature type="domain" description="Major facilitator superfamily (MFS) profile" evidence="7">
    <location>
        <begin position="53"/>
        <end position="551"/>
    </location>
</feature>
<name>A0A8K0TKQ5_9PEZI</name>
<accession>A0A8K0TKQ5</accession>
<keyword evidence="3 6" id="KW-1133">Transmembrane helix</keyword>
<dbReference type="Proteomes" id="UP000813385">
    <property type="component" value="Unassembled WGS sequence"/>
</dbReference>
<keyword evidence="4 6" id="KW-0472">Membrane</keyword>
<protein>
    <submittedName>
        <fullName evidence="8">Major facilitator superfamily domain-containing protein</fullName>
    </submittedName>
</protein>
<comment type="caution">
    <text evidence="8">The sequence shown here is derived from an EMBL/GenBank/DDBJ whole genome shotgun (WGS) entry which is preliminary data.</text>
</comment>
<keyword evidence="2 6" id="KW-0812">Transmembrane</keyword>
<dbReference type="Gene3D" id="1.20.1250.20">
    <property type="entry name" value="MFS general substrate transporter like domains"/>
    <property type="match status" value="2"/>
</dbReference>
<dbReference type="PROSITE" id="PS50850">
    <property type="entry name" value="MFS"/>
    <property type="match status" value="1"/>
</dbReference>
<feature type="transmembrane region" description="Helical" evidence="6">
    <location>
        <begin position="420"/>
        <end position="443"/>
    </location>
</feature>
<reference evidence="8" key="1">
    <citation type="journal article" date="2021" name="Nat. Commun.">
        <title>Genetic determinants of endophytism in the Arabidopsis root mycobiome.</title>
        <authorList>
            <person name="Mesny F."/>
            <person name="Miyauchi S."/>
            <person name="Thiergart T."/>
            <person name="Pickel B."/>
            <person name="Atanasova L."/>
            <person name="Karlsson M."/>
            <person name="Huettel B."/>
            <person name="Barry K.W."/>
            <person name="Haridas S."/>
            <person name="Chen C."/>
            <person name="Bauer D."/>
            <person name="Andreopoulos W."/>
            <person name="Pangilinan J."/>
            <person name="LaButti K."/>
            <person name="Riley R."/>
            <person name="Lipzen A."/>
            <person name="Clum A."/>
            <person name="Drula E."/>
            <person name="Henrissat B."/>
            <person name="Kohler A."/>
            <person name="Grigoriev I.V."/>
            <person name="Martin F.M."/>
            <person name="Hacquard S."/>
        </authorList>
    </citation>
    <scope>NUCLEOTIDE SEQUENCE</scope>
    <source>
        <strain evidence="8">MPI-CAGE-AT-0016</strain>
    </source>
</reference>
<dbReference type="GO" id="GO:0000329">
    <property type="term" value="C:fungal-type vacuole membrane"/>
    <property type="evidence" value="ECO:0007669"/>
    <property type="project" value="TreeGrafter"/>
</dbReference>
<feature type="transmembrane region" description="Helical" evidence="6">
    <location>
        <begin position="279"/>
        <end position="303"/>
    </location>
</feature>
<dbReference type="EMBL" id="JAGPXD010000002">
    <property type="protein sequence ID" value="KAH7368601.1"/>
    <property type="molecule type" value="Genomic_DNA"/>
</dbReference>
<evidence type="ECO:0000256" key="5">
    <source>
        <dbReference type="SAM" id="MobiDB-lite"/>
    </source>
</evidence>
<feature type="transmembrane region" description="Helical" evidence="6">
    <location>
        <begin position="324"/>
        <end position="348"/>
    </location>
</feature>
<proteinExistence type="predicted"/>
<evidence type="ECO:0000313" key="9">
    <source>
        <dbReference type="Proteomes" id="UP000813385"/>
    </source>
</evidence>
<dbReference type="OrthoDB" id="6770063at2759"/>
<feature type="transmembrane region" description="Helical" evidence="6">
    <location>
        <begin position="360"/>
        <end position="380"/>
    </location>
</feature>
<dbReference type="InterPro" id="IPR020846">
    <property type="entry name" value="MFS_dom"/>
</dbReference>
<feature type="transmembrane region" description="Helical" evidence="6">
    <location>
        <begin position="148"/>
        <end position="170"/>
    </location>
</feature>
<organism evidence="8 9">
    <name type="scientific">Plectosphaerella cucumerina</name>
    <dbReference type="NCBI Taxonomy" id="40658"/>
    <lineage>
        <taxon>Eukaryota</taxon>
        <taxon>Fungi</taxon>
        <taxon>Dikarya</taxon>
        <taxon>Ascomycota</taxon>
        <taxon>Pezizomycotina</taxon>
        <taxon>Sordariomycetes</taxon>
        <taxon>Hypocreomycetidae</taxon>
        <taxon>Glomerellales</taxon>
        <taxon>Plectosphaerellaceae</taxon>
        <taxon>Plectosphaerella</taxon>
    </lineage>
</organism>
<gene>
    <name evidence="8" type="ORF">B0T11DRAFT_316730</name>
</gene>
<evidence type="ECO:0000259" key="7">
    <source>
        <dbReference type="PROSITE" id="PS50850"/>
    </source>
</evidence>
<feature type="transmembrane region" description="Helical" evidence="6">
    <location>
        <begin position="527"/>
        <end position="546"/>
    </location>
</feature>
<dbReference type="SUPFAM" id="SSF103473">
    <property type="entry name" value="MFS general substrate transporter"/>
    <property type="match status" value="1"/>
</dbReference>
<dbReference type="Pfam" id="PF07690">
    <property type="entry name" value="MFS_1"/>
    <property type="match status" value="1"/>
</dbReference>
<feature type="transmembrane region" description="Helical" evidence="6">
    <location>
        <begin position="118"/>
        <end position="142"/>
    </location>
</feature>
<feature type="compositionally biased region" description="Low complexity" evidence="5">
    <location>
        <begin position="1"/>
        <end position="12"/>
    </location>
</feature>
<dbReference type="GO" id="GO:0015174">
    <property type="term" value="F:basic amino acid transmembrane transporter activity"/>
    <property type="evidence" value="ECO:0007669"/>
    <property type="project" value="TreeGrafter"/>
</dbReference>
<feature type="transmembrane region" description="Helical" evidence="6">
    <location>
        <begin position="249"/>
        <end position="267"/>
    </location>
</feature>
<feature type="region of interest" description="Disordered" evidence="5">
    <location>
        <begin position="1"/>
        <end position="43"/>
    </location>
</feature>
<evidence type="ECO:0000256" key="6">
    <source>
        <dbReference type="SAM" id="Phobius"/>
    </source>
</evidence>
<feature type="transmembrane region" description="Helical" evidence="6">
    <location>
        <begin position="389"/>
        <end position="408"/>
    </location>
</feature>
<dbReference type="InterPro" id="IPR036259">
    <property type="entry name" value="MFS_trans_sf"/>
</dbReference>
<sequence length="559" mass="59947">MAVAHAAPQNAAPERTPLLKSRCQDPEGGYTTFPKGPEPEEEDWKRPKGFWIIQIALWSNVFLSGFDSTVTASTYALIGSEFHAANHASWLTTSYLITSTAFQPLYGRFSDLLGRRACFFLSTITFTAGCLGCSVADSMLALNAMRALTGFGGGGLITMATIVNSDLIPFRKRGMYQAIQNILVGLGAVSGASLGGVIAVEMGWRWCFALQVPVSLLAFAVGYAVLRDPPPPVERMAQPTKGIRRLRSVLARLDVSGSLVLVLALSAQLAGLSLGGNEFAWSSAPVIASLVVSFVLLAVFLVIEANTRAFPIIPLEMLKGYKPVMVQLTNIFAGMAAYAYLFMVPLFFQAVRGDSASTAGFRLVVPSMATPVGGVIAGVLMQRGCKMSYNVRLGTAMMFIGNLLAIGLGRKGSSWSDVVFLLPANLGLGLTNPSVLFSFVSLFEHQEQAVATSTVYLIRSMGTIYGVTMTSAVVQNVLVNKLPGALGNVENKDEIIETIRQSVFAINDLSPALQAVVRAVYFDALKLAFVVATAVALLSFFFSWTVRVDSLGRKGSQRR</sequence>
<evidence type="ECO:0000256" key="1">
    <source>
        <dbReference type="ARBA" id="ARBA00004141"/>
    </source>
</evidence>
<evidence type="ECO:0000256" key="3">
    <source>
        <dbReference type="ARBA" id="ARBA00022989"/>
    </source>
</evidence>
<dbReference type="PANTHER" id="PTHR23501">
    <property type="entry name" value="MAJOR FACILITATOR SUPERFAMILY"/>
    <property type="match status" value="1"/>
</dbReference>
<feature type="transmembrane region" description="Helical" evidence="6">
    <location>
        <begin position="182"/>
        <end position="202"/>
    </location>
</feature>
<dbReference type="PANTHER" id="PTHR23501:SF81">
    <property type="entry name" value="VACUOLAR BASIC AMINO ACID TRANSPORTER 2"/>
    <property type="match status" value="1"/>
</dbReference>
<feature type="transmembrane region" description="Helical" evidence="6">
    <location>
        <begin position="455"/>
        <end position="474"/>
    </location>
</feature>
<evidence type="ECO:0000313" key="8">
    <source>
        <dbReference type="EMBL" id="KAH7368601.1"/>
    </source>
</evidence>
<feature type="transmembrane region" description="Helical" evidence="6">
    <location>
        <begin position="208"/>
        <end position="226"/>
    </location>
</feature>
<comment type="subcellular location">
    <subcellularLocation>
        <location evidence="1">Membrane</location>
        <topology evidence="1">Multi-pass membrane protein</topology>
    </subcellularLocation>
</comment>
<keyword evidence="9" id="KW-1185">Reference proteome</keyword>
<dbReference type="FunFam" id="1.20.1250.20:FF:000670">
    <property type="entry name" value="MFS general substrate transporter"/>
    <property type="match status" value="1"/>
</dbReference>
<dbReference type="AlphaFoldDB" id="A0A8K0TKQ5"/>
<dbReference type="InterPro" id="IPR011701">
    <property type="entry name" value="MFS"/>
</dbReference>
<evidence type="ECO:0000256" key="2">
    <source>
        <dbReference type="ARBA" id="ARBA00022692"/>
    </source>
</evidence>
<dbReference type="CDD" id="cd17502">
    <property type="entry name" value="MFS_Azr1_MDR_like"/>
    <property type="match status" value="1"/>
</dbReference>